<dbReference type="GO" id="GO:0005886">
    <property type="term" value="C:plasma membrane"/>
    <property type="evidence" value="ECO:0007669"/>
    <property type="project" value="UniProtKB-SubCell"/>
</dbReference>
<keyword evidence="13" id="KW-0594">Phospholipid biosynthesis</keyword>
<feature type="transmembrane region" description="Helical" evidence="20">
    <location>
        <begin position="171"/>
        <end position="191"/>
    </location>
</feature>
<keyword evidence="8" id="KW-0418">Kinase</keyword>
<dbReference type="InterPro" id="IPR000829">
    <property type="entry name" value="DAGK"/>
</dbReference>
<feature type="binding site" evidence="18">
    <location>
        <position position="109"/>
    </location>
    <ligand>
        <name>a divalent metal cation</name>
        <dbReference type="ChEBI" id="CHEBI:60240"/>
    </ligand>
</feature>
<organism evidence="22 23">
    <name type="scientific">Anaerococcus porci</name>
    <dbReference type="NCBI Taxonomy" id="2652269"/>
    <lineage>
        <taxon>Bacteria</taxon>
        <taxon>Bacillati</taxon>
        <taxon>Bacillota</taxon>
        <taxon>Tissierellia</taxon>
        <taxon>Tissierellales</taxon>
        <taxon>Peptoniphilaceae</taxon>
        <taxon>Anaerococcus</taxon>
    </lineage>
</organism>
<comment type="subcellular location">
    <subcellularLocation>
        <location evidence="1">Cell membrane</location>
        <topology evidence="1">Multi-pass membrane protein</topology>
    </subcellularLocation>
</comment>
<dbReference type="RefSeq" id="WP_154541720.1">
    <property type="nucleotide sequence ID" value="NZ_VULQ01000013.1"/>
</dbReference>
<feature type="binding site" evidence="17">
    <location>
        <position position="61"/>
    </location>
    <ligand>
        <name>ATP</name>
        <dbReference type="ChEBI" id="CHEBI:30616"/>
    </ligand>
</feature>
<feature type="binding site" evidence="17">
    <location>
        <begin position="128"/>
        <end position="129"/>
    </location>
    <ligand>
        <name>ATP</name>
        <dbReference type="ChEBI" id="CHEBI:30616"/>
    </ligand>
</feature>
<feature type="transmembrane region" description="Helical" evidence="20">
    <location>
        <begin position="89"/>
        <end position="108"/>
    </location>
</feature>
<dbReference type="Gene3D" id="1.10.287.3610">
    <property type="match status" value="1"/>
</dbReference>
<dbReference type="GO" id="GO:0005524">
    <property type="term" value="F:ATP binding"/>
    <property type="evidence" value="ECO:0007669"/>
    <property type="project" value="UniProtKB-KW"/>
</dbReference>
<keyword evidence="7 17" id="KW-0547">Nucleotide-binding</keyword>
<keyword evidence="18" id="KW-0460">Magnesium</keyword>
<accession>A0A6N7VGG3</accession>
<keyword evidence="19" id="KW-0175">Coiled coil</keyword>
<keyword evidence="18" id="KW-0479">Metal-binding</keyword>
<protein>
    <submittedName>
        <fullName evidence="22">Phosphatase PAP2 family protein</fullName>
    </submittedName>
</protein>
<evidence type="ECO:0000256" key="5">
    <source>
        <dbReference type="ARBA" id="ARBA00022679"/>
    </source>
</evidence>
<evidence type="ECO:0000256" key="20">
    <source>
        <dbReference type="SAM" id="Phobius"/>
    </source>
</evidence>
<comment type="similarity">
    <text evidence="2">Belongs to the bacterial diacylglycerol kinase family.</text>
</comment>
<comment type="caution">
    <text evidence="22">The sequence shown here is derived from an EMBL/GenBank/DDBJ whole genome shotgun (WGS) entry which is preliminary data.</text>
</comment>
<feature type="binding site" evidence="18">
    <location>
        <position position="61"/>
    </location>
    <ligand>
        <name>a divalent metal cation</name>
        <dbReference type="ChEBI" id="CHEBI:60240"/>
    </ligand>
</feature>
<evidence type="ECO:0000256" key="13">
    <source>
        <dbReference type="ARBA" id="ARBA00023209"/>
    </source>
</evidence>
<feature type="transmembrane region" description="Helical" evidence="20">
    <location>
        <begin position="198"/>
        <end position="219"/>
    </location>
</feature>
<evidence type="ECO:0000256" key="4">
    <source>
        <dbReference type="ARBA" id="ARBA00022516"/>
    </source>
</evidence>
<evidence type="ECO:0000256" key="8">
    <source>
        <dbReference type="ARBA" id="ARBA00022777"/>
    </source>
</evidence>
<evidence type="ECO:0000259" key="21">
    <source>
        <dbReference type="Pfam" id="PF01569"/>
    </source>
</evidence>
<name>A0A6N7VGG3_9FIRM</name>
<keyword evidence="5" id="KW-0808">Transferase</keyword>
<evidence type="ECO:0000256" key="6">
    <source>
        <dbReference type="ARBA" id="ARBA00022692"/>
    </source>
</evidence>
<keyword evidence="3" id="KW-1003">Cell membrane</keyword>
<dbReference type="EMBL" id="VULQ01000013">
    <property type="protein sequence ID" value="MSS78538.1"/>
    <property type="molecule type" value="Genomic_DNA"/>
</dbReference>
<dbReference type="PANTHER" id="PTHR34299">
    <property type="entry name" value="DIACYLGLYCEROL KINASE"/>
    <property type="match status" value="1"/>
</dbReference>
<dbReference type="GO" id="GO:0008654">
    <property type="term" value="P:phospholipid biosynthetic process"/>
    <property type="evidence" value="ECO:0007669"/>
    <property type="project" value="UniProtKB-KW"/>
</dbReference>
<evidence type="ECO:0000256" key="17">
    <source>
        <dbReference type="PIRSR" id="PIRSR600829-3"/>
    </source>
</evidence>
<evidence type="ECO:0000256" key="12">
    <source>
        <dbReference type="ARBA" id="ARBA00023136"/>
    </source>
</evidence>
<evidence type="ECO:0000256" key="9">
    <source>
        <dbReference type="ARBA" id="ARBA00022840"/>
    </source>
</evidence>
<evidence type="ECO:0000313" key="22">
    <source>
        <dbReference type="EMBL" id="MSS78538.1"/>
    </source>
</evidence>
<evidence type="ECO:0000256" key="2">
    <source>
        <dbReference type="ARBA" id="ARBA00005967"/>
    </source>
</evidence>
<comment type="cofactor">
    <cofactor evidence="18">
        <name>Mg(2+)</name>
        <dbReference type="ChEBI" id="CHEBI:18420"/>
    </cofactor>
    <text evidence="18">Mn(2+), Zn(2+), Cd(2+) and Co(2+) support activity to lesser extents.</text>
</comment>
<sequence length="272" mass="29986">MKDEKQLIEEIKVQVKKELKEEKEREDEKLKYKPEPKGPGEKFVKGFDYAFEGLVFAINNEKNMKFHILASILVLLVSLFLNVSRVEMMFLVLSIAFVISCELMNTSLEQAVNLAGGGKKSKIAKASKDLSAAATFVSALNTLFVAYLVFFDKVANFSSSVVLRISRRPSHLALITISIVIIFTIFLKGIFYKGHGTAFHGGFASGHTSVAFALATIGAMRVEEGLLIFVFYGLAIIVAESRFEANIHSLPEIIRGAILGTAFALFVFGVFS</sequence>
<dbReference type="GO" id="GO:0016301">
    <property type="term" value="F:kinase activity"/>
    <property type="evidence" value="ECO:0007669"/>
    <property type="project" value="UniProtKB-KW"/>
</dbReference>
<dbReference type="PANTHER" id="PTHR34299:SF1">
    <property type="entry name" value="DIACYLGLYCEROL KINASE"/>
    <property type="match status" value="1"/>
</dbReference>
<proteinExistence type="inferred from homology"/>
<keyword evidence="23" id="KW-1185">Reference proteome</keyword>
<keyword evidence="14" id="KW-1208">Phospholipid metabolism</keyword>
<dbReference type="SUPFAM" id="SSF48317">
    <property type="entry name" value="Acid phosphatase/Vanadium-dependent haloperoxidase"/>
    <property type="match status" value="1"/>
</dbReference>
<evidence type="ECO:0000256" key="14">
    <source>
        <dbReference type="ARBA" id="ARBA00023264"/>
    </source>
</evidence>
<keyword evidence="11" id="KW-0443">Lipid metabolism</keyword>
<feature type="transmembrane region" description="Helical" evidence="20">
    <location>
        <begin position="225"/>
        <end position="241"/>
    </location>
</feature>
<evidence type="ECO:0000256" key="16">
    <source>
        <dbReference type="PIRSR" id="PIRSR600829-2"/>
    </source>
</evidence>
<dbReference type="Proteomes" id="UP000441925">
    <property type="component" value="Unassembled WGS sequence"/>
</dbReference>
<dbReference type="Pfam" id="PF01219">
    <property type="entry name" value="DAGK_prokar"/>
    <property type="match status" value="1"/>
</dbReference>
<feature type="binding site" evidence="17">
    <location>
        <position position="109"/>
    </location>
    <ligand>
        <name>ATP</name>
        <dbReference type="ChEBI" id="CHEBI:30616"/>
    </ligand>
</feature>
<evidence type="ECO:0000256" key="1">
    <source>
        <dbReference type="ARBA" id="ARBA00004651"/>
    </source>
</evidence>
<evidence type="ECO:0000256" key="11">
    <source>
        <dbReference type="ARBA" id="ARBA00023098"/>
    </source>
</evidence>
<feature type="transmembrane region" description="Helical" evidence="20">
    <location>
        <begin position="66"/>
        <end position="83"/>
    </location>
</feature>
<dbReference type="Pfam" id="PF01569">
    <property type="entry name" value="PAP2"/>
    <property type="match status" value="1"/>
</dbReference>
<dbReference type="InterPro" id="IPR036945">
    <property type="entry name" value="DAGK_sf"/>
</dbReference>
<evidence type="ECO:0000256" key="7">
    <source>
        <dbReference type="ARBA" id="ARBA00022741"/>
    </source>
</evidence>
<evidence type="ECO:0000256" key="15">
    <source>
        <dbReference type="PIRSR" id="PIRSR600829-1"/>
    </source>
</evidence>
<keyword evidence="12 20" id="KW-0472">Membrane</keyword>
<dbReference type="GO" id="GO:0046872">
    <property type="term" value="F:metal ion binding"/>
    <property type="evidence" value="ECO:0007669"/>
    <property type="project" value="UniProtKB-KW"/>
</dbReference>
<gene>
    <name evidence="22" type="ORF">FYJ26_09050</name>
</gene>
<dbReference type="Gene3D" id="1.20.144.10">
    <property type="entry name" value="Phosphatidic acid phosphatase type 2/haloperoxidase"/>
    <property type="match status" value="1"/>
</dbReference>
<feature type="binding site" evidence="17">
    <location>
        <position position="49"/>
    </location>
    <ligand>
        <name>ATP</name>
        <dbReference type="ChEBI" id="CHEBI:30616"/>
    </ligand>
</feature>
<feature type="transmembrane region" description="Helical" evidence="20">
    <location>
        <begin position="129"/>
        <end position="151"/>
    </location>
</feature>
<dbReference type="InterPro" id="IPR000326">
    <property type="entry name" value="PAP2/HPO"/>
</dbReference>
<feature type="binding site" evidence="16">
    <location>
        <position position="102"/>
    </location>
    <ligand>
        <name>substrate</name>
    </ligand>
</feature>
<evidence type="ECO:0000256" key="19">
    <source>
        <dbReference type="SAM" id="Coils"/>
    </source>
</evidence>
<keyword evidence="9 17" id="KW-0067">ATP-binding</keyword>
<dbReference type="AlphaFoldDB" id="A0A6N7VGG3"/>
<feature type="transmembrane region" description="Helical" evidence="20">
    <location>
        <begin position="253"/>
        <end position="271"/>
    </location>
</feature>
<dbReference type="InterPro" id="IPR036938">
    <property type="entry name" value="PAP2/HPO_sf"/>
</dbReference>
<feature type="domain" description="Phosphatidic acid phosphatase type 2/haloperoxidase" evidence="21">
    <location>
        <begin position="195"/>
        <end position="269"/>
    </location>
</feature>
<keyword evidence="4" id="KW-0444">Lipid biosynthesis</keyword>
<evidence type="ECO:0000256" key="18">
    <source>
        <dbReference type="PIRSR" id="PIRSR600829-4"/>
    </source>
</evidence>
<keyword evidence="6 20" id="KW-0812">Transmembrane</keyword>
<reference evidence="22 23" key="1">
    <citation type="submission" date="2019-08" db="EMBL/GenBank/DDBJ databases">
        <title>In-depth cultivation of the pig gut microbiome towards novel bacterial diversity and tailored functional studies.</title>
        <authorList>
            <person name="Wylensek D."/>
            <person name="Hitch T.C.A."/>
            <person name="Clavel T."/>
        </authorList>
    </citation>
    <scope>NUCLEOTIDE SEQUENCE [LARGE SCALE GENOMIC DNA]</scope>
    <source>
        <strain evidence="22 23">WCA-380-WT-2B</strain>
    </source>
</reference>
<feature type="coiled-coil region" evidence="19">
    <location>
        <begin position="1"/>
        <end position="28"/>
    </location>
</feature>
<evidence type="ECO:0000256" key="3">
    <source>
        <dbReference type="ARBA" id="ARBA00022475"/>
    </source>
</evidence>
<keyword evidence="10 20" id="KW-1133">Transmembrane helix</keyword>
<feature type="active site" description="Proton acceptor" evidence="15">
    <location>
        <position position="102"/>
    </location>
</feature>
<evidence type="ECO:0000313" key="23">
    <source>
        <dbReference type="Proteomes" id="UP000441925"/>
    </source>
</evidence>
<evidence type="ECO:0000256" key="10">
    <source>
        <dbReference type="ARBA" id="ARBA00022989"/>
    </source>
</evidence>